<dbReference type="PROSITE" id="PS00093">
    <property type="entry name" value="N4_MTASE"/>
    <property type="match status" value="1"/>
</dbReference>
<dbReference type="GO" id="GO:0015667">
    <property type="term" value="F:site-specific DNA-methyltransferase (cytosine-N4-specific) activity"/>
    <property type="evidence" value="ECO:0007669"/>
    <property type="project" value="UniProtKB-EC"/>
</dbReference>
<dbReference type="SUPFAM" id="SSF53335">
    <property type="entry name" value="S-adenosyl-L-methionine-dependent methyltransferases"/>
    <property type="match status" value="1"/>
</dbReference>
<dbReference type="EC" id="2.1.1.113" evidence="2"/>
<keyword evidence="3" id="KW-0489">Methyltransferase</keyword>
<dbReference type="GO" id="GO:0003677">
    <property type="term" value="F:DNA binding"/>
    <property type="evidence" value="ECO:0007669"/>
    <property type="project" value="InterPro"/>
</dbReference>
<evidence type="ECO:0000256" key="1">
    <source>
        <dbReference type="ARBA" id="ARBA00010203"/>
    </source>
</evidence>
<accession>A0A6C0FGE7</accession>
<comment type="similarity">
    <text evidence="1">Belongs to the N(4)/N(6)-methyltransferase family. N(4) subfamily.</text>
</comment>
<evidence type="ECO:0000256" key="2">
    <source>
        <dbReference type="ARBA" id="ARBA00012185"/>
    </source>
</evidence>
<keyword evidence="5" id="KW-0949">S-adenosyl-L-methionine</keyword>
<dbReference type="GO" id="GO:0032259">
    <property type="term" value="P:methylation"/>
    <property type="evidence" value="ECO:0007669"/>
    <property type="project" value="UniProtKB-KW"/>
</dbReference>
<comment type="catalytic activity">
    <reaction evidence="7">
        <text>a 2'-deoxycytidine in DNA + S-adenosyl-L-methionine = an N(4)-methyl-2'-deoxycytidine in DNA + S-adenosyl-L-homocysteine + H(+)</text>
        <dbReference type="Rhea" id="RHEA:16857"/>
        <dbReference type="Rhea" id="RHEA-COMP:11369"/>
        <dbReference type="Rhea" id="RHEA-COMP:13674"/>
        <dbReference type="ChEBI" id="CHEBI:15378"/>
        <dbReference type="ChEBI" id="CHEBI:57856"/>
        <dbReference type="ChEBI" id="CHEBI:59789"/>
        <dbReference type="ChEBI" id="CHEBI:85452"/>
        <dbReference type="ChEBI" id="CHEBI:137933"/>
        <dbReference type="EC" id="2.1.1.113"/>
    </reaction>
</comment>
<keyword evidence="4" id="KW-0808">Transferase</keyword>
<dbReference type="GO" id="GO:0009307">
    <property type="term" value="P:DNA restriction-modification system"/>
    <property type="evidence" value="ECO:0007669"/>
    <property type="project" value="UniProtKB-KW"/>
</dbReference>
<protein>
    <recommendedName>
        <fullName evidence="2">site-specific DNA-methyltransferase (cytosine-N(4)-specific)</fullName>
        <ecNumber evidence="2">2.1.1.113</ecNumber>
    </recommendedName>
</protein>
<evidence type="ECO:0000256" key="3">
    <source>
        <dbReference type="ARBA" id="ARBA00022603"/>
    </source>
</evidence>
<sequence length="304" mass="35985">MTDVSYNYHDISSISSTLKSITLTKVKREWDTIASLTNEQLEALNGRSKVGCDMVDYYFFTERLVTVGKKGINFFDFLRDIDYYKTKHYIQTLLSFCEKNNRYTDSLVKRYYYIYGLCFGRINAFKITNAVKIYKMYPCSKILDPFCGFGGRLFGAMIASKEYRGFDKNKHLQEKYEHIREDFSDRCVAPFSIDIVDCLDIDYEKLSLDYPYDMVFTSPPYKNIEIYRCSSKKSDDEWSEFYTSLFTKVWKGLVENGYFIININEEVYLESLIPLFGECREKILLTKTKKNSYDEYIYVWIKNS</sequence>
<evidence type="ECO:0000256" key="7">
    <source>
        <dbReference type="ARBA" id="ARBA00049120"/>
    </source>
</evidence>
<dbReference type="Gene3D" id="3.40.50.150">
    <property type="entry name" value="Vaccinia Virus protein VP39"/>
    <property type="match status" value="1"/>
</dbReference>
<evidence type="ECO:0000313" key="8">
    <source>
        <dbReference type="EMBL" id="QHT38790.1"/>
    </source>
</evidence>
<evidence type="ECO:0000256" key="5">
    <source>
        <dbReference type="ARBA" id="ARBA00022691"/>
    </source>
</evidence>
<dbReference type="EMBL" id="MN738834">
    <property type="protein sequence ID" value="QHT38790.1"/>
    <property type="molecule type" value="Genomic_DNA"/>
</dbReference>
<proteinExistence type="inferred from homology"/>
<name>A0A6C0FGE7_9ZZZZ</name>
<evidence type="ECO:0000256" key="4">
    <source>
        <dbReference type="ARBA" id="ARBA00022679"/>
    </source>
</evidence>
<keyword evidence="6" id="KW-0680">Restriction system</keyword>
<dbReference type="InterPro" id="IPR017985">
    <property type="entry name" value="MeTrfase_CN4_CS"/>
</dbReference>
<dbReference type="AlphaFoldDB" id="A0A6C0FGE7"/>
<reference evidence="8" key="1">
    <citation type="journal article" date="2020" name="Nature">
        <title>Giant virus diversity and host interactions through global metagenomics.</title>
        <authorList>
            <person name="Schulz F."/>
            <person name="Roux S."/>
            <person name="Paez-Espino D."/>
            <person name="Jungbluth S."/>
            <person name="Walsh D.A."/>
            <person name="Denef V.J."/>
            <person name="McMahon K.D."/>
            <person name="Konstantinidis K.T."/>
            <person name="Eloe-Fadrosh E.A."/>
            <person name="Kyrpides N.C."/>
            <person name="Woyke T."/>
        </authorList>
    </citation>
    <scope>NUCLEOTIDE SEQUENCE</scope>
    <source>
        <strain evidence="8">GVMAG-S-ERX556106-38</strain>
    </source>
</reference>
<organism evidence="8">
    <name type="scientific">viral metagenome</name>
    <dbReference type="NCBI Taxonomy" id="1070528"/>
    <lineage>
        <taxon>unclassified sequences</taxon>
        <taxon>metagenomes</taxon>
        <taxon>organismal metagenomes</taxon>
    </lineage>
</organism>
<dbReference type="InterPro" id="IPR029063">
    <property type="entry name" value="SAM-dependent_MTases_sf"/>
</dbReference>
<evidence type="ECO:0000256" key="6">
    <source>
        <dbReference type="ARBA" id="ARBA00022747"/>
    </source>
</evidence>